<sequence>MLLSYLKRWLLEFAAIAISSFTYFKNPFGAEDSLFIHSSLPLLKLQDGQWRFPNTNDYIGDCSSKWMASYQNFPLDKQNLNKVIANGWNKHVYSVGKDKVIKKIYANGVSTSKCHRELDSSSTADTECIRDVANGFIKEIGFLLKLQGDPSVPKLFAYCIPQDFSYNFHQLSIIVSSGSSPLDMIYLLQIKWKTRLKITSDILDFVHRIWPVQLHDFRRQQFVMSAQKSPVYVDFDDASEVKKCEFAGDVNCIDTLDQDFEYGAKSARKAYEDFSKNLFWIGAPEEAFKRLKDLKHAYANNTLDVPKFQKILKDLLAL</sequence>
<evidence type="ECO:0000313" key="2">
    <source>
        <dbReference type="WBParaSite" id="jg20408"/>
    </source>
</evidence>
<reference evidence="2" key="1">
    <citation type="submission" date="2022-11" db="UniProtKB">
        <authorList>
            <consortium name="WormBaseParasite"/>
        </authorList>
    </citation>
    <scope>IDENTIFICATION</scope>
</reference>
<protein>
    <submittedName>
        <fullName evidence="2">Uncharacterized protein</fullName>
    </submittedName>
</protein>
<dbReference type="PANTHER" id="PTHR46448:SF1">
    <property type="entry name" value="PROTEIN KINASE DOMAIN-CONTAINING PROTEIN"/>
    <property type="match status" value="1"/>
</dbReference>
<name>A0A915DIJ5_9BILA</name>
<dbReference type="AlphaFoldDB" id="A0A915DIJ5"/>
<dbReference type="InterPro" id="IPR042983">
    <property type="entry name" value="PKDCC"/>
</dbReference>
<dbReference type="PANTHER" id="PTHR46448">
    <property type="entry name" value="PROTEIN KINASE DOMAIN-CONTAINING PROTEIN"/>
    <property type="match status" value="1"/>
</dbReference>
<proteinExistence type="predicted"/>
<dbReference type="GO" id="GO:0004715">
    <property type="term" value="F:non-membrane spanning protein tyrosine kinase activity"/>
    <property type="evidence" value="ECO:0007669"/>
    <property type="project" value="InterPro"/>
</dbReference>
<dbReference type="Proteomes" id="UP000887574">
    <property type="component" value="Unplaced"/>
</dbReference>
<keyword evidence="1" id="KW-1185">Reference proteome</keyword>
<dbReference type="WBParaSite" id="jg20408">
    <property type="protein sequence ID" value="jg20408"/>
    <property type="gene ID" value="jg20408"/>
</dbReference>
<accession>A0A915DIJ5</accession>
<evidence type="ECO:0000313" key="1">
    <source>
        <dbReference type="Proteomes" id="UP000887574"/>
    </source>
</evidence>
<organism evidence="1 2">
    <name type="scientific">Ditylenchus dipsaci</name>
    <dbReference type="NCBI Taxonomy" id="166011"/>
    <lineage>
        <taxon>Eukaryota</taxon>
        <taxon>Metazoa</taxon>
        <taxon>Ecdysozoa</taxon>
        <taxon>Nematoda</taxon>
        <taxon>Chromadorea</taxon>
        <taxon>Rhabditida</taxon>
        <taxon>Tylenchina</taxon>
        <taxon>Tylenchomorpha</taxon>
        <taxon>Sphaerularioidea</taxon>
        <taxon>Anguinidae</taxon>
        <taxon>Anguininae</taxon>
        <taxon>Ditylenchus</taxon>
    </lineage>
</organism>